<sequence length="130" mass="14511">MSRPHPSPQTFAYKTDPSGQQVFCDVYIPADIDKPCPVIIWMHYSGLVFDNRHAAGTHMFYSGPKRGYIVVNIDYRLAPQAKMDDIYSDVEDCAIWVRTVLPEKLGQNVVETSQLIIGGGSCGKFPIETS</sequence>
<keyword evidence="3" id="KW-1185">Reference proteome</keyword>
<dbReference type="PANTHER" id="PTHR23024:SF339">
    <property type="entry name" value="ALPHA_BETA HYDROLASE FOLD-3 DOMAIN-CONTAINING PROTEIN"/>
    <property type="match status" value="1"/>
</dbReference>
<dbReference type="InterPro" id="IPR050466">
    <property type="entry name" value="Carboxylest/Gibb_receptor"/>
</dbReference>
<dbReference type="GO" id="GO:0016787">
    <property type="term" value="F:hydrolase activity"/>
    <property type="evidence" value="ECO:0007669"/>
    <property type="project" value="UniProtKB-KW"/>
</dbReference>
<accession>A0A9W9R5M9</accession>
<gene>
    <name evidence="2" type="ORF">N7541_006702</name>
</gene>
<reference evidence="2" key="1">
    <citation type="submission" date="2022-12" db="EMBL/GenBank/DDBJ databases">
        <authorList>
            <person name="Petersen C."/>
        </authorList>
    </citation>
    <scope>NUCLEOTIDE SEQUENCE</scope>
    <source>
        <strain evidence="2">IBT 35675</strain>
    </source>
</reference>
<name>A0A9W9R5M9_PENBR</name>
<dbReference type="AlphaFoldDB" id="A0A9W9R5M9"/>
<feature type="domain" description="BD-FAE-like" evidence="1">
    <location>
        <begin position="25"/>
        <end position="123"/>
    </location>
</feature>
<protein>
    <submittedName>
        <fullName evidence="2">Alpha/Beta hydrolase protein</fullName>
    </submittedName>
</protein>
<comment type="caution">
    <text evidence="2">The sequence shown here is derived from an EMBL/GenBank/DDBJ whole genome shotgun (WGS) entry which is preliminary data.</text>
</comment>
<dbReference type="EMBL" id="JAPZBR010000005">
    <property type="protein sequence ID" value="KAJ5354138.1"/>
    <property type="molecule type" value="Genomic_DNA"/>
</dbReference>
<reference evidence="2" key="2">
    <citation type="journal article" date="2023" name="IMA Fungus">
        <title>Comparative genomic study of the Penicillium genus elucidates a diverse pangenome and 15 lateral gene transfer events.</title>
        <authorList>
            <person name="Petersen C."/>
            <person name="Sorensen T."/>
            <person name="Nielsen M.R."/>
            <person name="Sondergaard T.E."/>
            <person name="Sorensen J.L."/>
            <person name="Fitzpatrick D.A."/>
            <person name="Frisvad J.C."/>
            <person name="Nielsen K.L."/>
        </authorList>
    </citation>
    <scope>NUCLEOTIDE SEQUENCE</scope>
    <source>
        <strain evidence="2">IBT 35675</strain>
    </source>
</reference>
<evidence type="ECO:0000313" key="2">
    <source>
        <dbReference type="EMBL" id="KAJ5354138.1"/>
    </source>
</evidence>
<proteinExistence type="predicted"/>
<evidence type="ECO:0000313" key="3">
    <source>
        <dbReference type="Proteomes" id="UP001148299"/>
    </source>
</evidence>
<dbReference type="GO" id="GO:0017000">
    <property type="term" value="P:antibiotic biosynthetic process"/>
    <property type="evidence" value="ECO:0007669"/>
    <property type="project" value="UniProtKB-ARBA"/>
</dbReference>
<dbReference type="Proteomes" id="UP001148299">
    <property type="component" value="Unassembled WGS sequence"/>
</dbReference>
<dbReference type="InterPro" id="IPR049492">
    <property type="entry name" value="BD-FAE-like_dom"/>
</dbReference>
<dbReference type="SUPFAM" id="SSF53474">
    <property type="entry name" value="alpha/beta-Hydrolases"/>
    <property type="match status" value="1"/>
</dbReference>
<dbReference type="GO" id="GO:0072330">
    <property type="term" value="P:monocarboxylic acid biosynthetic process"/>
    <property type="evidence" value="ECO:0007669"/>
    <property type="project" value="UniProtKB-ARBA"/>
</dbReference>
<organism evidence="2 3">
    <name type="scientific">Penicillium brevicompactum</name>
    <dbReference type="NCBI Taxonomy" id="5074"/>
    <lineage>
        <taxon>Eukaryota</taxon>
        <taxon>Fungi</taxon>
        <taxon>Dikarya</taxon>
        <taxon>Ascomycota</taxon>
        <taxon>Pezizomycotina</taxon>
        <taxon>Eurotiomycetes</taxon>
        <taxon>Eurotiomycetidae</taxon>
        <taxon>Eurotiales</taxon>
        <taxon>Aspergillaceae</taxon>
        <taxon>Penicillium</taxon>
    </lineage>
</organism>
<dbReference type="Gene3D" id="3.40.50.1820">
    <property type="entry name" value="alpha/beta hydrolase"/>
    <property type="match status" value="1"/>
</dbReference>
<dbReference type="PANTHER" id="PTHR23024">
    <property type="entry name" value="ARYLACETAMIDE DEACETYLASE"/>
    <property type="match status" value="1"/>
</dbReference>
<dbReference type="InterPro" id="IPR029058">
    <property type="entry name" value="AB_hydrolase_fold"/>
</dbReference>
<evidence type="ECO:0000259" key="1">
    <source>
        <dbReference type="Pfam" id="PF20434"/>
    </source>
</evidence>
<dbReference type="Pfam" id="PF20434">
    <property type="entry name" value="BD-FAE"/>
    <property type="match status" value="1"/>
</dbReference>
<keyword evidence="2" id="KW-0378">Hydrolase</keyword>